<organism evidence="2 3">
    <name type="scientific">Scophthalmus maximus</name>
    <name type="common">Turbot</name>
    <name type="synonym">Psetta maxima</name>
    <dbReference type="NCBI Taxonomy" id="52904"/>
    <lineage>
        <taxon>Eukaryota</taxon>
        <taxon>Metazoa</taxon>
        <taxon>Chordata</taxon>
        <taxon>Craniata</taxon>
        <taxon>Vertebrata</taxon>
        <taxon>Euteleostomi</taxon>
        <taxon>Actinopterygii</taxon>
        <taxon>Neopterygii</taxon>
        <taxon>Teleostei</taxon>
        <taxon>Neoteleostei</taxon>
        <taxon>Acanthomorphata</taxon>
        <taxon>Carangaria</taxon>
        <taxon>Pleuronectiformes</taxon>
        <taxon>Pleuronectoidei</taxon>
        <taxon>Scophthalmidae</taxon>
        <taxon>Scophthalmus</taxon>
    </lineage>
</organism>
<evidence type="ECO:0000313" key="3">
    <source>
        <dbReference type="Proteomes" id="UP000694558"/>
    </source>
</evidence>
<feature type="transmembrane region" description="Helical" evidence="1">
    <location>
        <begin position="12"/>
        <end position="31"/>
    </location>
</feature>
<dbReference type="GeneTree" id="ENSGT00990000207785"/>
<keyword evidence="1" id="KW-0472">Membrane</keyword>
<evidence type="ECO:0008006" key="4">
    <source>
        <dbReference type="Google" id="ProtNLM"/>
    </source>
</evidence>
<protein>
    <recommendedName>
        <fullName evidence="4">Endonuclease/exonuclease/phosphatase domain-containing protein</fullName>
    </recommendedName>
</protein>
<dbReference type="Gene3D" id="3.60.10.10">
    <property type="entry name" value="Endonuclease/exonuclease/phosphatase"/>
    <property type="match status" value="1"/>
</dbReference>
<dbReference type="AlphaFoldDB" id="A0A8D3DVT4"/>
<reference evidence="2" key="1">
    <citation type="submission" date="2023-05" db="EMBL/GenBank/DDBJ databases">
        <title>High-quality long-read genome of Scophthalmus maximus.</title>
        <authorList>
            <person name="Lien S."/>
            <person name="Martinez P."/>
        </authorList>
    </citation>
    <scope>NUCLEOTIDE SEQUENCE [LARGE SCALE GENOMIC DNA]</scope>
</reference>
<reference evidence="2" key="2">
    <citation type="submission" date="2025-08" db="UniProtKB">
        <authorList>
            <consortium name="Ensembl"/>
        </authorList>
    </citation>
    <scope>IDENTIFICATION</scope>
</reference>
<dbReference type="Proteomes" id="UP000694558">
    <property type="component" value="Chromosome 17"/>
</dbReference>
<dbReference type="Ensembl" id="ENSSMAT00000069962.1">
    <property type="protein sequence ID" value="ENSSMAP00000063643.1"/>
    <property type="gene ID" value="ENSSMAG00000033470.1"/>
</dbReference>
<name>A0A8D3DVT4_SCOMX</name>
<evidence type="ECO:0000313" key="2">
    <source>
        <dbReference type="Ensembl" id="ENSSMAP00000063643.1"/>
    </source>
</evidence>
<accession>A0A8D3DVT4</accession>
<proteinExistence type="predicted"/>
<dbReference type="SUPFAM" id="SSF56219">
    <property type="entry name" value="DNase I-like"/>
    <property type="match status" value="1"/>
</dbReference>
<evidence type="ECO:0000256" key="1">
    <source>
        <dbReference type="SAM" id="Phobius"/>
    </source>
</evidence>
<keyword evidence="1" id="KW-0812">Transmembrane</keyword>
<keyword evidence="1" id="KW-1133">Transmembrane helix</keyword>
<dbReference type="InterPro" id="IPR036691">
    <property type="entry name" value="Endo/exonu/phosph_ase_sf"/>
</dbReference>
<sequence>MFVQKKRVDIFLSLVIFKAGNIFLATLRVHLSKFVEDTILLGGDFNIVFNSKIDPSNWPLPADRTLSAAFDDFRNTLGLTDIWICVNPAFSEYTFYSKANNSYSRIDYILGHINFK</sequence>